<keyword evidence="6" id="KW-1185">Reference proteome</keyword>
<dbReference type="EMBL" id="JAJTJA010000011">
    <property type="protein sequence ID" value="KAH8692014.1"/>
    <property type="molecule type" value="Genomic_DNA"/>
</dbReference>
<dbReference type="Pfam" id="PF00106">
    <property type="entry name" value="adh_short"/>
    <property type="match status" value="1"/>
</dbReference>
<dbReference type="Gene3D" id="3.40.50.720">
    <property type="entry name" value="NAD(P)-binding Rossmann-like Domain"/>
    <property type="match status" value="1"/>
</dbReference>
<dbReference type="InterPro" id="IPR036291">
    <property type="entry name" value="NAD(P)-bd_dom_sf"/>
</dbReference>
<dbReference type="PRINTS" id="PR00081">
    <property type="entry name" value="GDHRDH"/>
</dbReference>
<dbReference type="PANTHER" id="PTHR24320">
    <property type="entry name" value="RETINOL DEHYDROGENASE"/>
    <property type="match status" value="1"/>
</dbReference>
<dbReference type="AlphaFoldDB" id="A0AAD4KH43"/>
<evidence type="ECO:0000256" key="2">
    <source>
        <dbReference type="ARBA" id="ARBA00022857"/>
    </source>
</evidence>
<name>A0AAD4KH43_9EURO</name>
<protein>
    <submittedName>
        <fullName evidence="5">Short-chain dehydrogenase</fullName>
    </submittedName>
</protein>
<gene>
    <name evidence="5" type="ORF">BGW36DRAFT_437817</name>
</gene>
<comment type="similarity">
    <text evidence="1 4">Belongs to the short-chain dehydrogenases/reductases (SDR) family.</text>
</comment>
<sequence>MAKYSFETTADVVAADYSAAIKSKVILITGVSPGGLGAQFALTIAKHSPGLLILAGRNIDKIQQTASLIKESVSSVPTRALKLDLNSLAQVREAAKIVNGYQEQIDILVNNAGIMAPPYTLSEDGIESQFATNHIGHFLFTNLIINKLISISDGRVSRVINVSSDGHRLSPVRFADWNFDNGKNYNPWIAYGQTKTANMLFSKSLAAKLGPKGLISVSLHPGVIPTTNVVRFVPDGGWDGLIKLDHQQGNRKAWGGFNFKTLEQGAATHVYASFDDLISTKHNNGAYLEDSRIFKPEEVPSWGRDEVEAEKLWKLSEQIVGQQFEY</sequence>
<evidence type="ECO:0000256" key="3">
    <source>
        <dbReference type="ARBA" id="ARBA00023002"/>
    </source>
</evidence>
<evidence type="ECO:0000313" key="5">
    <source>
        <dbReference type="EMBL" id="KAH8692014.1"/>
    </source>
</evidence>
<evidence type="ECO:0000256" key="1">
    <source>
        <dbReference type="ARBA" id="ARBA00006484"/>
    </source>
</evidence>
<keyword evidence="2" id="KW-0521">NADP</keyword>
<comment type="caution">
    <text evidence="5">The sequence shown here is derived from an EMBL/GenBank/DDBJ whole genome shotgun (WGS) entry which is preliminary data.</text>
</comment>
<dbReference type="Proteomes" id="UP001201262">
    <property type="component" value="Unassembled WGS sequence"/>
</dbReference>
<organism evidence="5 6">
    <name type="scientific">Talaromyces proteolyticus</name>
    <dbReference type="NCBI Taxonomy" id="1131652"/>
    <lineage>
        <taxon>Eukaryota</taxon>
        <taxon>Fungi</taxon>
        <taxon>Dikarya</taxon>
        <taxon>Ascomycota</taxon>
        <taxon>Pezizomycotina</taxon>
        <taxon>Eurotiomycetes</taxon>
        <taxon>Eurotiomycetidae</taxon>
        <taxon>Eurotiales</taxon>
        <taxon>Trichocomaceae</taxon>
        <taxon>Talaromyces</taxon>
        <taxon>Talaromyces sect. Bacilispori</taxon>
    </lineage>
</organism>
<dbReference type="InterPro" id="IPR002347">
    <property type="entry name" value="SDR_fam"/>
</dbReference>
<dbReference type="PRINTS" id="PR00080">
    <property type="entry name" value="SDRFAMILY"/>
</dbReference>
<reference evidence="5" key="1">
    <citation type="submission" date="2021-12" db="EMBL/GenBank/DDBJ databases">
        <title>Convergent genome expansion in fungi linked to evolution of root-endophyte symbiosis.</title>
        <authorList>
            <consortium name="DOE Joint Genome Institute"/>
            <person name="Ke Y.-H."/>
            <person name="Bonito G."/>
            <person name="Liao H.-L."/>
            <person name="Looney B."/>
            <person name="Rojas-Flechas A."/>
            <person name="Nash J."/>
            <person name="Hameed K."/>
            <person name="Schadt C."/>
            <person name="Martin F."/>
            <person name="Crous P.W."/>
            <person name="Miettinen O."/>
            <person name="Magnuson J.K."/>
            <person name="Labbe J."/>
            <person name="Jacobson D."/>
            <person name="Doktycz M.J."/>
            <person name="Veneault-Fourrey C."/>
            <person name="Kuo A."/>
            <person name="Mondo S."/>
            <person name="Calhoun S."/>
            <person name="Riley R."/>
            <person name="Ohm R."/>
            <person name="LaButti K."/>
            <person name="Andreopoulos B."/>
            <person name="Pangilinan J."/>
            <person name="Nolan M."/>
            <person name="Tritt A."/>
            <person name="Clum A."/>
            <person name="Lipzen A."/>
            <person name="Daum C."/>
            <person name="Barry K."/>
            <person name="Grigoriev I.V."/>
            <person name="Vilgalys R."/>
        </authorList>
    </citation>
    <scope>NUCLEOTIDE SEQUENCE</scope>
    <source>
        <strain evidence="5">PMI_201</strain>
    </source>
</reference>
<dbReference type="GO" id="GO:0016491">
    <property type="term" value="F:oxidoreductase activity"/>
    <property type="evidence" value="ECO:0007669"/>
    <property type="project" value="UniProtKB-KW"/>
</dbReference>
<proteinExistence type="inferred from homology"/>
<dbReference type="RefSeq" id="XP_046068011.1">
    <property type="nucleotide sequence ID" value="XM_046221473.1"/>
</dbReference>
<dbReference type="SUPFAM" id="SSF51735">
    <property type="entry name" value="NAD(P)-binding Rossmann-fold domains"/>
    <property type="match status" value="1"/>
</dbReference>
<accession>A0AAD4KH43</accession>
<dbReference type="PANTHER" id="PTHR24320:SF283">
    <property type="entry name" value="RETINOL DEHYDROGENASE 11"/>
    <property type="match status" value="1"/>
</dbReference>
<evidence type="ECO:0000256" key="4">
    <source>
        <dbReference type="RuleBase" id="RU000363"/>
    </source>
</evidence>
<dbReference type="GeneID" id="70251760"/>
<keyword evidence="3" id="KW-0560">Oxidoreductase</keyword>
<evidence type="ECO:0000313" key="6">
    <source>
        <dbReference type="Proteomes" id="UP001201262"/>
    </source>
</evidence>